<feature type="compositionally biased region" description="Polar residues" evidence="6">
    <location>
        <begin position="422"/>
        <end position="432"/>
    </location>
</feature>
<dbReference type="GO" id="GO:0016887">
    <property type="term" value="F:ATP hydrolysis activity"/>
    <property type="evidence" value="ECO:0007669"/>
    <property type="project" value="InterPro"/>
</dbReference>
<evidence type="ECO:0000256" key="5">
    <source>
        <dbReference type="ARBA" id="ARBA00023242"/>
    </source>
</evidence>
<evidence type="ECO:0000256" key="3">
    <source>
        <dbReference type="ARBA" id="ARBA00022763"/>
    </source>
</evidence>
<evidence type="ECO:0000313" key="11">
    <source>
        <dbReference type="Proteomes" id="UP000310685"/>
    </source>
</evidence>
<dbReference type="InterPro" id="IPR014762">
    <property type="entry name" value="DNA_mismatch_repair_CS"/>
</dbReference>
<name>A0A4T0PPK7_9BASI</name>
<reference evidence="10 11" key="1">
    <citation type="submission" date="2019-03" db="EMBL/GenBank/DDBJ databases">
        <title>Sequencing 25 genomes of Wallemia mellicola.</title>
        <authorList>
            <person name="Gostincar C."/>
        </authorList>
    </citation>
    <scope>NUCLEOTIDE SEQUENCE [LARGE SCALE GENOMIC DNA]</scope>
    <source>
        <strain evidence="9 10">EXF-1262</strain>
        <strain evidence="8 11">EXF-6152</strain>
    </source>
</reference>
<dbReference type="InterPro" id="IPR032189">
    <property type="entry name" value="Mlh1_C"/>
</dbReference>
<proteinExistence type="inferred from homology"/>
<dbReference type="Pfam" id="PF01119">
    <property type="entry name" value="DNA_mis_repair"/>
    <property type="match status" value="1"/>
</dbReference>
<comment type="similarity">
    <text evidence="2">Belongs to the DNA mismatch repair MutL/HexB family.</text>
</comment>
<accession>A0A4T0PPK7</accession>
<dbReference type="GO" id="GO:0061982">
    <property type="term" value="P:meiosis I cell cycle process"/>
    <property type="evidence" value="ECO:0007669"/>
    <property type="project" value="UniProtKB-ARBA"/>
</dbReference>
<dbReference type="GO" id="GO:0006298">
    <property type="term" value="P:mismatch repair"/>
    <property type="evidence" value="ECO:0007669"/>
    <property type="project" value="InterPro"/>
</dbReference>
<dbReference type="PANTHER" id="PTHR10073">
    <property type="entry name" value="DNA MISMATCH REPAIR PROTEIN MLH, PMS, MUTL"/>
    <property type="match status" value="1"/>
</dbReference>
<dbReference type="PANTHER" id="PTHR10073:SF12">
    <property type="entry name" value="DNA MISMATCH REPAIR PROTEIN MLH1"/>
    <property type="match status" value="1"/>
</dbReference>
<dbReference type="GO" id="GO:0030983">
    <property type="term" value="F:mismatched DNA binding"/>
    <property type="evidence" value="ECO:0007669"/>
    <property type="project" value="InterPro"/>
</dbReference>
<dbReference type="Proteomes" id="UP000307169">
    <property type="component" value="Unassembled WGS sequence"/>
</dbReference>
<dbReference type="FunFam" id="3.30.565.10:FF:000109">
    <property type="entry name" value="Related to MLH1-DNA mismatch repair protein"/>
    <property type="match status" value="1"/>
</dbReference>
<organism evidence="8 11">
    <name type="scientific">Wallemia mellicola</name>
    <dbReference type="NCBI Taxonomy" id="1708541"/>
    <lineage>
        <taxon>Eukaryota</taxon>
        <taxon>Fungi</taxon>
        <taxon>Dikarya</taxon>
        <taxon>Basidiomycota</taxon>
        <taxon>Wallemiomycotina</taxon>
        <taxon>Wallemiomycetes</taxon>
        <taxon>Wallemiales</taxon>
        <taxon>Wallemiaceae</taxon>
        <taxon>Wallemia</taxon>
    </lineage>
</organism>
<dbReference type="NCBIfam" id="TIGR00585">
    <property type="entry name" value="mutl"/>
    <property type="match status" value="1"/>
</dbReference>
<dbReference type="CDD" id="cd16926">
    <property type="entry name" value="HATPase_MutL-MLH-PMS-like"/>
    <property type="match status" value="1"/>
</dbReference>
<evidence type="ECO:0000256" key="4">
    <source>
        <dbReference type="ARBA" id="ARBA00023204"/>
    </source>
</evidence>
<dbReference type="SUPFAM" id="SSF55874">
    <property type="entry name" value="ATPase domain of HSP90 chaperone/DNA topoisomerase II/histidine kinase"/>
    <property type="match status" value="1"/>
</dbReference>
<dbReference type="GO" id="GO:0032389">
    <property type="term" value="C:MutLalpha complex"/>
    <property type="evidence" value="ECO:0007669"/>
    <property type="project" value="TreeGrafter"/>
</dbReference>
<dbReference type="Gene3D" id="3.30.565.10">
    <property type="entry name" value="Histidine kinase-like ATPase, C-terminal domain"/>
    <property type="match status" value="1"/>
</dbReference>
<dbReference type="InterPro" id="IPR036890">
    <property type="entry name" value="HATPase_C_sf"/>
</dbReference>
<dbReference type="Gene3D" id="3.30.230.10">
    <property type="match status" value="1"/>
</dbReference>
<evidence type="ECO:0000256" key="6">
    <source>
        <dbReference type="SAM" id="MobiDB-lite"/>
    </source>
</evidence>
<evidence type="ECO:0000256" key="1">
    <source>
        <dbReference type="ARBA" id="ARBA00004123"/>
    </source>
</evidence>
<dbReference type="InterPro" id="IPR002099">
    <property type="entry name" value="MutL/Mlh/PMS"/>
</dbReference>
<dbReference type="Pfam" id="PF13589">
    <property type="entry name" value="HATPase_c_3"/>
    <property type="match status" value="1"/>
</dbReference>
<gene>
    <name evidence="9" type="ORF">E3Q17_02477</name>
    <name evidence="8" type="ORF">E3Q22_02696</name>
</gene>
<evidence type="ECO:0000313" key="10">
    <source>
        <dbReference type="Proteomes" id="UP000307169"/>
    </source>
</evidence>
<feature type="domain" description="DNA mismatch repair protein S5" evidence="7">
    <location>
        <begin position="214"/>
        <end position="333"/>
    </location>
</feature>
<dbReference type="EMBL" id="SPRH01000027">
    <property type="protein sequence ID" value="TIB99868.1"/>
    <property type="molecule type" value="Genomic_DNA"/>
</dbReference>
<dbReference type="InterPro" id="IPR013507">
    <property type="entry name" value="DNA_mismatch_S5_2-like"/>
</dbReference>
<dbReference type="InterPro" id="IPR014721">
    <property type="entry name" value="Ribsml_uS5_D2-typ_fold_subgr"/>
</dbReference>
<evidence type="ECO:0000259" key="7">
    <source>
        <dbReference type="SMART" id="SM01340"/>
    </source>
</evidence>
<dbReference type="AlphaFoldDB" id="A0A4T0PPK7"/>
<protein>
    <submittedName>
        <fullName evidence="8">DNA mismatch repair protein MutL</fullName>
    </submittedName>
</protein>
<dbReference type="GO" id="GO:0140664">
    <property type="term" value="F:ATP-dependent DNA damage sensor activity"/>
    <property type="evidence" value="ECO:0007669"/>
    <property type="project" value="InterPro"/>
</dbReference>
<comment type="caution">
    <text evidence="8">The sequence shown here is derived from an EMBL/GenBank/DDBJ whole genome shotgun (WGS) entry which is preliminary data.</text>
</comment>
<comment type="subcellular location">
    <subcellularLocation>
        <location evidence="1">Nucleus</location>
    </subcellularLocation>
</comment>
<dbReference type="SUPFAM" id="SSF54211">
    <property type="entry name" value="Ribosomal protein S5 domain 2-like"/>
    <property type="match status" value="1"/>
</dbReference>
<dbReference type="InterPro" id="IPR038973">
    <property type="entry name" value="MutL/Mlh/Pms-like"/>
</dbReference>
<dbReference type="SMART" id="SM01340">
    <property type="entry name" value="DNA_mis_repair"/>
    <property type="match status" value="1"/>
</dbReference>
<dbReference type="GO" id="GO:0005524">
    <property type="term" value="F:ATP binding"/>
    <property type="evidence" value="ECO:0007669"/>
    <property type="project" value="InterPro"/>
</dbReference>
<keyword evidence="4" id="KW-0234">DNA repair</keyword>
<dbReference type="Proteomes" id="UP000310685">
    <property type="component" value="Unassembled WGS sequence"/>
</dbReference>
<evidence type="ECO:0000313" key="8">
    <source>
        <dbReference type="EMBL" id="TIB78148.1"/>
    </source>
</evidence>
<evidence type="ECO:0000313" key="9">
    <source>
        <dbReference type="EMBL" id="TIB99868.1"/>
    </source>
</evidence>
<dbReference type="InterPro" id="IPR020568">
    <property type="entry name" value="Ribosomal_Su5_D2-typ_SF"/>
</dbReference>
<dbReference type="PROSITE" id="PS00058">
    <property type="entry name" value="DNA_MISMATCH_REPAIR_1"/>
    <property type="match status" value="1"/>
</dbReference>
<keyword evidence="3" id="KW-0227">DNA damage</keyword>
<dbReference type="Pfam" id="PF16413">
    <property type="entry name" value="Mlh1_C"/>
    <property type="match status" value="1"/>
</dbReference>
<dbReference type="FunFam" id="3.30.230.10:FF:000014">
    <property type="entry name" value="DNA mismatch repair protein Mlh1"/>
    <property type="match status" value="1"/>
</dbReference>
<feature type="region of interest" description="Disordered" evidence="6">
    <location>
        <begin position="386"/>
        <end position="443"/>
    </location>
</feature>
<dbReference type="EMBL" id="SPRC01000028">
    <property type="protein sequence ID" value="TIB78148.1"/>
    <property type="molecule type" value="Genomic_DNA"/>
</dbReference>
<evidence type="ECO:0000256" key="2">
    <source>
        <dbReference type="ARBA" id="ARBA00006082"/>
    </source>
</evidence>
<sequence length="679" mass="76192">MNNGRIRKLDELVVNRIAAGEIIHRPANAIKEMLENSLDAGATNIKITIKDGGLKLLQIQDNGGGISKEDLPILCERFTTSKIRKFEDLQTVSTFGFRGEALASISHVAHLSILTKKVEDNAGWKANYSDGKQIGEAKPTAGNKGTIISVEDLFFNVPMRRRALKSANEEYNKIVDVVTKYAVHNPTVSFVCKKVNANVPEISTLSRSTTVMNIKALFGQQVSKELLRFESEDQELDYKCSGYATSTNYASKRTTMLLFINHRLVDCPPLKKSLENAYSALLPKGSHPFVYVDLEIPPQNIDVNVHPTKSQVHFINEDEIIEHLVDALSIKLSSSNTSKSYDVQTYLPKPMPIAQISNPKFIATFAKPAPKAQVRTDGTTRTLDSFIPITQKSSSPPPPKASASTSRITSTPLKRPAEETPQHTPASTQSMRTPIEKVKSNKNNLTSVRNLRQAVIDNKNEDVARMIKNHTFVGFVDMSKHLALIQHNTQLIMLDYKFFAYELFYQIALNQFGNMAKFELNPPPNIRILIEIALKAEEENILESGGEVSLILEKIVNLLTSKARMLDEYFSITINESGELERLPLLLKDYTPDINAIPTLLMNLGPLVNWEDEQECFDQILKQLALFYTPSKENSEAVRWQIQHVLFQSMVKNLTPSDSLNAITEVTSLQNLYRIFERC</sequence>
<keyword evidence="5" id="KW-0539">Nucleus</keyword>